<organism evidence="7 8">
    <name type="scientific">Cyprinodon variegatus</name>
    <name type="common">Sheepshead minnow</name>
    <dbReference type="NCBI Taxonomy" id="28743"/>
    <lineage>
        <taxon>Eukaryota</taxon>
        <taxon>Metazoa</taxon>
        <taxon>Chordata</taxon>
        <taxon>Craniata</taxon>
        <taxon>Vertebrata</taxon>
        <taxon>Euteleostomi</taxon>
        <taxon>Actinopterygii</taxon>
        <taxon>Neopterygii</taxon>
        <taxon>Teleostei</taxon>
        <taxon>Neoteleostei</taxon>
        <taxon>Acanthomorphata</taxon>
        <taxon>Ovalentaria</taxon>
        <taxon>Atherinomorphae</taxon>
        <taxon>Cyprinodontiformes</taxon>
        <taxon>Cyprinodontidae</taxon>
        <taxon>Cyprinodon</taxon>
    </lineage>
</organism>
<evidence type="ECO:0000256" key="4">
    <source>
        <dbReference type="SAM" id="Phobius"/>
    </source>
</evidence>
<dbReference type="Pfam" id="PF10254">
    <property type="entry name" value="Pacs-1"/>
    <property type="match status" value="1"/>
</dbReference>
<dbReference type="STRING" id="28743.ENSCVAP00000030663"/>
<feature type="domain" description="Phosphofurin acidic cluster sorting protein 1/2 N-terminal C2" evidence="6">
    <location>
        <begin position="41"/>
        <end position="201"/>
    </location>
</feature>
<name>A0A3Q2EDR5_CYPVA</name>
<dbReference type="GO" id="GO:0044325">
    <property type="term" value="F:transmembrane transporter binding"/>
    <property type="evidence" value="ECO:0007669"/>
    <property type="project" value="TreeGrafter"/>
</dbReference>
<dbReference type="Pfam" id="PF25332">
    <property type="entry name" value="C2_PACS_N"/>
    <property type="match status" value="1"/>
</dbReference>
<evidence type="ECO:0000313" key="7">
    <source>
        <dbReference type="Ensembl" id="ENSCVAP00000030663.1"/>
    </source>
</evidence>
<keyword evidence="4" id="KW-0812">Transmembrane</keyword>
<evidence type="ECO:0000313" key="8">
    <source>
        <dbReference type="Proteomes" id="UP000265020"/>
    </source>
</evidence>
<dbReference type="PANTHER" id="PTHR13280:SF14">
    <property type="entry name" value="PHOSPHOFURIN ACIDIC CLUSTER SORTING PROTEIN 1"/>
    <property type="match status" value="1"/>
</dbReference>
<evidence type="ECO:0000256" key="2">
    <source>
        <dbReference type="ARBA" id="ARBA00022553"/>
    </source>
</evidence>
<feature type="compositionally biased region" description="Basic and acidic residues" evidence="3">
    <location>
        <begin position="445"/>
        <end position="456"/>
    </location>
</feature>
<keyword evidence="4" id="KW-0472">Membrane</keyword>
<comment type="similarity">
    <text evidence="1">Belongs to the PACS family.</text>
</comment>
<dbReference type="Proteomes" id="UP000265020">
    <property type="component" value="Unassembled WGS sequence"/>
</dbReference>
<evidence type="ECO:0000259" key="6">
    <source>
        <dbReference type="Pfam" id="PF25332"/>
    </source>
</evidence>
<feature type="transmembrane region" description="Helical" evidence="4">
    <location>
        <begin position="360"/>
        <end position="379"/>
    </location>
</feature>
<dbReference type="GO" id="GO:0072659">
    <property type="term" value="P:protein localization to plasma membrane"/>
    <property type="evidence" value="ECO:0007669"/>
    <property type="project" value="TreeGrafter"/>
</dbReference>
<evidence type="ECO:0008006" key="9">
    <source>
        <dbReference type="Google" id="ProtNLM"/>
    </source>
</evidence>
<evidence type="ECO:0000256" key="3">
    <source>
        <dbReference type="SAM" id="MobiDB-lite"/>
    </source>
</evidence>
<dbReference type="InterPro" id="IPR057541">
    <property type="entry name" value="PACS1/2_N"/>
</dbReference>
<protein>
    <recommendedName>
        <fullName evidence="9">Phosphofurin acidic cluster sorting protein 1a</fullName>
    </recommendedName>
</protein>
<keyword evidence="8" id="KW-1185">Reference proteome</keyword>
<dbReference type="InterPro" id="IPR019381">
    <property type="entry name" value="PACS1/2_C"/>
</dbReference>
<feature type="domain" description="Phosphofurin acidic cluster sorting protein 1/2 C-terminal" evidence="5">
    <location>
        <begin position="478"/>
        <end position="669"/>
    </location>
</feature>
<evidence type="ECO:0000259" key="5">
    <source>
        <dbReference type="Pfam" id="PF10254"/>
    </source>
</evidence>
<keyword evidence="2" id="KW-0597">Phosphoprotein</keyword>
<keyword evidence="4" id="KW-1133">Transmembrane helix</keyword>
<dbReference type="GeneTree" id="ENSGT00950000183209"/>
<evidence type="ECO:0000256" key="1">
    <source>
        <dbReference type="ARBA" id="ARBA00008590"/>
    </source>
</evidence>
<dbReference type="Ensembl" id="ENSCVAT00000024793.1">
    <property type="protein sequence ID" value="ENSCVAP00000030663.1"/>
    <property type="gene ID" value="ENSCVAG00000019404.1"/>
</dbReference>
<reference evidence="7" key="1">
    <citation type="submission" date="2025-08" db="UniProtKB">
        <authorList>
            <consortium name="Ensembl"/>
        </authorList>
    </citation>
    <scope>IDENTIFICATION</scope>
</reference>
<accession>A0A3Q2EDR5</accession>
<dbReference type="AlphaFoldDB" id="A0A3Q2EDR5"/>
<feature type="region of interest" description="Disordered" evidence="3">
    <location>
        <begin position="436"/>
        <end position="465"/>
    </location>
</feature>
<proteinExistence type="inferred from homology"/>
<dbReference type="PANTHER" id="PTHR13280">
    <property type="entry name" value="PHOSPHOFURIN ACIDIC CLUSTER SORTING PROTEIN"/>
    <property type="match status" value="1"/>
</dbReference>
<sequence length="682" mass="76954">MAAAADRGGFLGVAVPSCPAAAAEPSEGSEADRPTDCRVAVPMNLYATWEVERSSPSCVPRLCSLTLKKLMLFRELDQDLTSFIIAVKIQGSKRTLRSSEYLLPPGSLVETDLELTFSLQYPHFLKRDTNRLHVMLQRRKKYKNRTILGYKSLAVGVINMDEVMQHPTDGAQILGLHSNQKDASVRAAELSVHSLSSQPVEQEDVCSHHGNKTKASGRRTEVDILEDEHKTNRHTKTMQLTELWICNYLNNHIFEMSFFLWNNQPNNKTLFLFFCFFFVFQHPNLKQKLVALLKRFRITDEVYSEYLSTQDAESDQDLDLLYGSIEVDNMSDSGRDIYDLESIQSTPKPKLRSALTKGSLGFRCMIFLFLFFLFVSPYAGSGGWRLGNRCRLCSQNRAADTHLPKVGLPTSIYLRLTLIISLTQPVISTFLRSKTGSQHPTRTVSLKDRQHSRGMDRNSSVDSETSCDHRIPVARKVVLDQLNSILLSEDQVPDSIILINTTDWQGQVRLTLNRGRLCSWTVTPNRVHCNYNSQTPPTVKVGVAGDQSYLNTVLNCFVDQLANKTPDWLHYLCFLIIPYGVHPLAKYLSVLDGKFGSLFLDAGWRELFGRAEPPLLDPLGVSARVCEYVAGAAVSHLCPISEAMLTCKHRSPEDDSFQKFVPFIGVRRTADRKYHHSSCFQC</sequence>
<reference evidence="7" key="2">
    <citation type="submission" date="2025-09" db="UniProtKB">
        <authorList>
            <consortium name="Ensembl"/>
        </authorList>
    </citation>
    <scope>IDENTIFICATION</scope>
</reference>